<keyword evidence="7" id="KW-0804">Transcription</keyword>
<keyword evidence="4 9" id="KW-0863">Zinc-finger</keyword>
<evidence type="ECO:0000256" key="8">
    <source>
        <dbReference type="ARBA" id="ARBA00023242"/>
    </source>
</evidence>
<evidence type="ECO:0000256" key="3">
    <source>
        <dbReference type="ARBA" id="ARBA00022737"/>
    </source>
</evidence>
<reference evidence="12 13" key="1">
    <citation type="journal article" date="2019" name="Sci. Rep.">
        <title>A high-quality genome of Eragrostis curvula grass provides insights into Poaceae evolution and supports new strategies to enhance forage quality.</title>
        <authorList>
            <person name="Carballo J."/>
            <person name="Santos B.A.C.M."/>
            <person name="Zappacosta D."/>
            <person name="Garbus I."/>
            <person name="Selva J.P."/>
            <person name="Gallo C.A."/>
            <person name="Diaz A."/>
            <person name="Albertini E."/>
            <person name="Caccamo M."/>
            <person name="Echenique V."/>
        </authorList>
    </citation>
    <scope>NUCLEOTIDE SEQUENCE [LARGE SCALE GENOMIC DNA]</scope>
    <source>
        <strain evidence="13">cv. Victoria</strain>
        <tissue evidence="12">Leaf</tissue>
    </source>
</reference>
<keyword evidence="2" id="KW-0479">Metal-binding</keyword>
<dbReference type="PROSITE" id="PS00028">
    <property type="entry name" value="ZINC_FINGER_C2H2_1"/>
    <property type="match status" value="1"/>
</dbReference>
<evidence type="ECO:0000256" key="2">
    <source>
        <dbReference type="ARBA" id="ARBA00022723"/>
    </source>
</evidence>
<keyword evidence="8" id="KW-0539">Nucleus</keyword>
<dbReference type="Proteomes" id="UP000324897">
    <property type="component" value="Unassembled WGS sequence"/>
</dbReference>
<dbReference type="PANTHER" id="PTHR26374">
    <property type="entry name" value="ZINC FINGER PROTEIN ZAT5"/>
    <property type="match status" value="1"/>
</dbReference>
<dbReference type="SUPFAM" id="SSF57667">
    <property type="entry name" value="beta-beta-alpha zinc fingers"/>
    <property type="match status" value="1"/>
</dbReference>
<dbReference type="Pfam" id="PF13912">
    <property type="entry name" value="zf-C2H2_6"/>
    <property type="match status" value="1"/>
</dbReference>
<evidence type="ECO:0000256" key="7">
    <source>
        <dbReference type="ARBA" id="ARBA00023163"/>
    </source>
</evidence>
<dbReference type="Gramene" id="TVU01185">
    <property type="protein sequence ID" value="TVU01185"/>
    <property type="gene ID" value="EJB05_53368"/>
</dbReference>
<dbReference type="GO" id="GO:0005634">
    <property type="term" value="C:nucleus"/>
    <property type="evidence" value="ECO:0007669"/>
    <property type="project" value="UniProtKB-SubCell"/>
</dbReference>
<evidence type="ECO:0000256" key="4">
    <source>
        <dbReference type="ARBA" id="ARBA00022771"/>
    </source>
</evidence>
<name>A0A5J9SQB2_9POAL</name>
<protein>
    <recommendedName>
        <fullName evidence="11">C2H2-type domain-containing protein</fullName>
    </recommendedName>
</protein>
<dbReference type="PANTHER" id="PTHR26374:SF450">
    <property type="entry name" value="OS11G0702300 PROTEIN"/>
    <property type="match status" value="1"/>
</dbReference>
<comment type="caution">
    <text evidence="12">The sequence shown here is derived from an EMBL/GenBank/DDBJ whole genome shotgun (WGS) entry which is preliminary data.</text>
</comment>
<accession>A0A5J9SQB2</accession>
<evidence type="ECO:0000256" key="10">
    <source>
        <dbReference type="SAM" id="MobiDB-lite"/>
    </source>
</evidence>
<organism evidence="12 13">
    <name type="scientific">Eragrostis curvula</name>
    <name type="common">weeping love grass</name>
    <dbReference type="NCBI Taxonomy" id="38414"/>
    <lineage>
        <taxon>Eukaryota</taxon>
        <taxon>Viridiplantae</taxon>
        <taxon>Streptophyta</taxon>
        <taxon>Embryophyta</taxon>
        <taxon>Tracheophyta</taxon>
        <taxon>Spermatophyta</taxon>
        <taxon>Magnoliopsida</taxon>
        <taxon>Liliopsida</taxon>
        <taxon>Poales</taxon>
        <taxon>Poaceae</taxon>
        <taxon>PACMAD clade</taxon>
        <taxon>Chloridoideae</taxon>
        <taxon>Eragrostideae</taxon>
        <taxon>Eragrostidinae</taxon>
        <taxon>Eragrostis</taxon>
    </lineage>
</organism>
<evidence type="ECO:0000256" key="5">
    <source>
        <dbReference type="ARBA" id="ARBA00022833"/>
    </source>
</evidence>
<feature type="domain" description="C2H2-type" evidence="11">
    <location>
        <begin position="86"/>
        <end position="113"/>
    </location>
</feature>
<dbReference type="GO" id="GO:0008270">
    <property type="term" value="F:zinc ion binding"/>
    <property type="evidence" value="ECO:0007669"/>
    <property type="project" value="UniProtKB-KW"/>
</dbReference>
<gene>
    <name evidence="12" type="ORF">EJB05_53368</name>
</gene>
<keyword evidence="6" id="KW-0805">Transcription regulation</keyword>
<evidence type="ECO:0000256" key="9">
    <source>
        <dbReference type="PROSITE-ProRule" id="PRU00042"/>
    </source>
</evidence>
<dbReference type="InterPro" id="IPR036236">
    <property type="entry name" value="Znf_C2H2_sf"/>
</dbReference>
<feature type="compositionally biased region" description="Basic and acidic residues" evidence="10">
    <location>
        <begin position="50"/>
        <end position="59"/>
    </location>
</feature>
<keyword evidence="3" id="KW-0677">Repeat</keyword>
<evidence type="ECO:0000259" key="11">
    <source>
        <dbReference type="PROSITE" id="PS50157"/>
    </source>
</evidence>
<feature type="region of interest" description="Disordered" evidence="10">
    <location>
        <begin position="50"/>
        <end position="78"/>
    </location>
</feature>
<evidence type="ECO:0000256" key="6">
    <source>
        <dbReference type="ARBA" id="ARBA00023015"/>
    </source>
</evidence>
<keyword evidence="5" id="KW-0862">Zinc</keyword>
<feature type="non-terminal residue" evidence="12">
    <location>
        <position position="1"/>
    </location>
</feature>
<evidence type="ECO:0000256" key="1">
    <source>
        <dbReference type="ARBA" id="ARBA00004123"/>
    </source>
</evidence>
<comment type="subcellular location">
    <subcellularLocation>
        <location evidence="1">Nucleus</location>
    </subcellularLocation>
</comment>
<dbReference type="PROSITE" id="PS50157">
    <property type="entry name" value="ZINC_FINGER_C2H2_2"/>
    <property type="match status" value="1"/>
</dbReference>
<sequence length="163" mass="18218">MRRWRCAVSGVRAILQRRRRRNFATRASSSSSTTPAPRWVRVPDLRAAVRDVPGARRPPDQPPQAADEEEAAAMVNKESPRWPVAHACATCGLRFSSGQALGGHMRRHRRRRANSLDDCADLDLKHIVTQHERPSSAASMQLLTLVGKIRKLKPQESDISLLS</sequence>
<proteinExistence type="predicted"/>
<dbReference type="InterPro" id="IPR013087">
    <property type="entry name" value="Znf_C2H2_type"/>
</dbReference>
<evidence type="ECO:0000313" key="13">
    <source>
        <dbReference type="Proteomes" id="UP000324897"/>
    </source>
</evidence>
<dbReference type="AlphaFoldDB" id="A0A5J9SQB2"/>
<keyword evidence="13" id="KW-1185">Reference proteome</keyword>
<dbReference type="EMBL" id="RWGY01000478">
    <property type="protein sequence ID" value="TVU01185.1"/>
    <property type="molecule type" value="Genomic_DNA"/>
</dbReference>
<evidence type="ECO:0000313" key="12">
    <source>
        <dbReference type="EMBL" id="TVU01185.1"/>
    </source>
</evidence>